<feature type="domain" description="Purple acid phosphatase N-terminal" evidence="2">
    <location>
        <begin position="43"/>
        <end position="160"/>
    </location>
</feature>
<keyword evidence="1" id="KW-0472">Membrane</keyword>
<reference evidence="3 4" key="1">
    <citation type="journal article" date="2020" name="Biotechnol. Biofuels">
        <title>New insights from the biogas microbiome by comprehensive genome-resolved metagenomics of nearly 1600 species originating from multiple anaerobic digesters.</title>
        <authorList>
            <person name="Campanaro S."/>
            <person name="Treu L."/>
            <person name="Rodriguez-R L.M."/>
            <person name="Kovalovszki A."/>
            <person name="Ziels R.M."/>
            <person name="Maus I."/>
            <person name="Zhu X."/>
            <person name="Kougias P.G."/>
            <person name="Basile A."/>
            <person name="Luo G."/>
            <person name="Schluter A."/>
            <person name="Konstantinidis K.T."/>
            <person name="Angelidaki I."/>
        </authorList>
    </citation>
    <scope>NUCLEOTIDE SEQUENCE [LARGE SCALE GENOMIC DNA]</scope>
    <source>
        <strain evidence="3">AS06rmzACSIP_65</strain>
    </source>
</reference>
<dbReference type="Gene3D" id="2.60.40.380">
    <property type="entry name" value="Purple acid phosphatase-like, N-terminal"/>
    <property type="match status" value="1"/>
</dbReference>
<dbReference type="AlphaFoldDB" id="A0A847CYS2"/>
<comment type="caution">
    <text evidence="3">The sequence shown here is derived from an EMBL/GenBank/DDBJ whole genome shotgun (WGS) entry which is preliminary data.</text>
</comment>
<evidence type="ECO:0000259" key="2">
    <source>
        <dbReference type="Pfam" id="PF16656"/>
    </source>
</evidence>
<feature type="transmembrane region" description="Helical" evidence="1">
    <location>
        <begin position="12"/>
        <end position="33"/>
    </location>
</feature>
<dbReference type="Pfam" id="PF16656">
    <property type="entry name" value="Pur_ac_phosph_N"/>
    <property type="match status" value="1"/>
</dbReference>
<dbReference type="InterPro" id="IPR008963">
    <property type="entry name" value="Purple_acid_Pase-like_N"/>
</dbReference>
<keyword evidence="1" id="KW-1133">Transmembrane helix</keyword>
<proteinExistence type="predicted"/>
<evidence type="ECO:0000313" key="3">
    <source>
        <dbReference type="EMBL" id="NLD25118.1"/>
    </source>
</evidence>
<dbReference type="GO" id="GO:0003993">
    <property type="term" value="F:acid phosphatase activity"/>
    <property type="evidence" value="ECO:0007669"/>
    <property type="project" value="InterPro"/>
</dbReference>
<gene>
    <name evidence="3" type="ORF">GX656_00550</name>
</gene>
<accession>A0A847CYS2</accession>
<dbReference type="GO" id="GO:0046872">
    <property type="term" value="F:metal ion binding"/>
    <property type="evidence" value="ECO:0007669"/>
    <property type="project" value="InterPro"/>
</dbReference>
<dbReference type="SUPFAM" id="SSF49363">
    <property type="entry name" value="Purple acid phosphatase, N-terminal domain"/>
    <property type="match status" value="1"/>
</dbReference>
<protein>
    <recommendedName>
        <fullName evidence="2">Purple acid phosphatase N-terminal domain-containing protein</fullName>
    </recommendedName>
</protein>
<evidence type="ECO:0000313" key="4">
    <source>
        <dbReference type="Proteomes" id="UP000545876"/>
    </source>
</evidence>
<dbReference type="EMBL" id="JAAZBX010000002">
    <property type="protein sequence ID" value="NLD25118.1"/>
    <property type="molecule type" value="Genomic_DNA"/>
</dbReference>
<name>A0A847CYS2_9BACT</name>
<dbReference type="InterPro" id="IPR015914">
    <property type="entry name" value="PAPs_N"/>
</dbReference>
<keyword evidence="1" id="KW-0812">Transmembrane</keyword>
<organism evidence="3 4">
    <name type="scientific">Candidatus Dojkabacteria bacterium</name>
    <dbReference type="NCBI Taxonomy" id="2099670"/>
    <lineage>
        <taxon>Bacteria</taxon>
        <taxon>Candidatus Dojkabacteria</taxon>
    </lineage>
</organism>
<sequence length="1215" mass="134017">MNLQITKVFRILAKGVLVLTGLFLLGFLGWTVYRGVKFRPYKVRVTNVTDSAFTVSWVTDSPMPGIVYYGEKDTFLPGPLAWLGKKKAVDDRDFSDAQSECVRKFNKEVSKNKDENFTVDASGFNCNDIKVWKYGKYFTHHVTVQNLDAEKEYFFRVGDGFLSYSKGKTEGVVYVEREIPEVENFKQKTLPVITKVEAPNPAYGTSYNVYYRGDGTMGEKKNFDSIVFLNTYKDGKNYPIMSSVCNSDGGWSIDLSNIRDEKGESISVDGMALEFIPQSENSTPGATGTSLFEDTDFPLNLVANGEEYWNKNSNKEQPQVDSEIIEKVLGVFTFETKAAPINNLKIGTGSAGWGVTCNHPNGCTCPNSAWVDDGVPCPKAPARKSYSIQCYNRKSCTLKTLTVTSPNTTCEKLTGLVTSQSSCDAAQLPKEDPANKTCYNGWGESSSVTKEVVRGGCSGSMASCYVKYVSNGQLCGYSPASGLECGSVHCGDTPPKELNDCDTNCNSLGGCICPSGCRTTGTVVKGKTCGGDPKEGWDDLVDCFQYSDACKKMPNQVKRSQCSFSNQATCLKILADTIDYSNGENCYYIKYKESGEPENCGSSKRVTGRICSAQGLYSTLDGCEAVLKKKARIWSDSQCYAVKVSGSTRSCVRTNCEESTAFQNYQNCNNSLAANGNECYWFSPSTNKCYKADCTVRSDYREPTCGGREGFWKFDPDNTQKPCFQIPLGDYDGTYHISHTFDNCEYRRRLINNAKAVSASSVTAIQVNTPTDAENPPSLQEISRGGELGICNGKIQSKSVECEGNGWQNPLDEEVIENLPKIINCLDTKTGEVSSYQVANSLYTSCPEDKEKQLDAVTFWSSQPVGNYYCCSIATPAPGSTFIPSTPQKTCDTKNIVSWNNCFHMDMGNPNSSLTKQFVGQIFANEVVNDKGNGIFYFPNSGMFELETQNNLKMELLVNQKTPYFFYIERNGVSGYQPPKNEQKIELSEDLIYSETGFVISLSQTASAQNISLKQGINIISFNFHPSQGKESKSLTSSDFLLLANAVDRNISRISYFAAGQWNGGTSYDFENNETKGVPFDLVFGKGYVVVAEQDCTISIPGYNIESPVPLAFSSGWNLVGVHGQKEAYTAKTFIESINTIEGLKANNVTWWPTSRGMYQGYQLQNGQEYGQDFPISPINGYFVRIAEFTPKEDTCKSLIWNPSGEMNGECGSNN</sequence>
<dbReference type="Proteomes" id="UP000545876">
    <property type="component" value="Unassembled WGS sequence"/>
</dbReference>
<evidence type="ECO:0000256" key="1">
    <source>
        <dbReference type="SAM" id="Phobius"/>
    </source>
</evidence>